<dbReference type="PROSITE" id="PS00737">
    <property type="entry name" value="THIOLASE_2"/>
    <property type="match status" value="1"/>
</dbReference>
<dbReference type="InterPro" id="IPR020616">
    <property type="entry name" value="Thiolase_N"/>
</dbReference>
<organism evidence="12 13">
    <name type="scientific">Novosphingobium aquae</name>
    <dbReference type="NCBI Taxonomy" id="3133435"/>
    <lineage>
        <taxon>Bacteria</taxon>
        <taxon>Pseudomonadati</taxon>
        <taxon>Pseudomonadota</taxon>
        <taxon>Alphaproteobacteria</taxon>
        <taxon>Sphingomonadales</taxon>
        <taxon>Sphingomonadaceae</taxon>
        <taxon>Novosphingobium</taxon>
    </lineage>
</organism>
<keyword evidence="6" id="KW-0443">Lipid metabolism</keyword>
<dbReference type="Proteomes" id="UP001379235">
    <property type="component" value="Unassembled WGS sequence"/>
</dbReference>
<dbReference type="PANTHER" id="PTHR43853:SF8">
    <property type="entry name" value="3-KETOACYL-COA THIOLASE, PEROXISOMAL"/>
    <property type="match status" value="1"/>
</dbReference>
<proteinExistence type="inferred from homology"/>
<dbReference type="GO" id="GO:0003988">
    <property type="term" value="F:acetyl-CoA C-acyltransferase activity"/>
    <property type="evidence" value="ECO:0007669"/>
    <property type="project" value="UniProtKB-EC"/>
</dbReference>
<evidence type="ECO:0000256" key="8">
    <source>
        <dbReference type="ARBA" id="ARBA00023315"/>
    </source>
</evidence>
<evidence type="ECO:0000313" key="12">
    <source>
        <dbReference type="EMBL" id="MEJ6010449.1"/>
    </source>
</evidence>
<gene>
    <name evidence="12" type="ORF">WG900_11005</name>
</gene>
<dbReference type="Pfam" id="PF00108">
    <property type="entry name" value="Thiolase_N"/>
    <property type="match status" value="1"/>
</dbReference>
<keyword evidence="8 9" id="KW-0012">Acyltransferase</keyword>
<evidence type="ECO:0000256" key="1">
    <source>
        <dbReference type="ARBA" id="ARBA00004275"/>
    </source>
</evidence>
<evidence type="ECO:0000259" key="10">
    <source>
        <dbReference type="Pfam" id="PF00108"/>
    </source>
</evidence>
<evidence type="ECO:0000256" key="5">
    <source>
        <dbReference type="ARBA" id="ARBA00022946"/>
    </source>
</evidence>
<evidence type="ECO:0000256" key="9">
    <source>
        <dbReference type="RuleBase" id="RU003557"/>
    </source>
</evidence>
<keyword evidence="5" id="KW-0809">Transit peptide</keyword>
<dbReference type="EMBL" id="JBBHJY010000005">
    <property type="protein sequence ID" value="MEJ6010449.1"/>
    <property type="molecule type" value="Genomic_DNA"/>
</dbReference>
<dbReference type="NCBIfam" id="TIGR01930">
    <property type="entry name" value="AcCoA-C-Actrans"/>
    <property type="match status" value="1"/>
</dbReference>
<evidence type="ECO:0000256" key="4">
    <source>
        <dbReference type="ARBA" id="ARBA00022832"/>
    </source>
</evidence>
<keyword evidence="7" id="KW-0576">Peroxisome</keyword>
<evidence type="ECO:0000256" key="2">
    <source>
        <dbReference type="ARBA" id="ARBA00010982"/>
    </source>
</evidence>
<dbReference type="SUPFAM" id="SSF53901">
    <property type="entry name" value="Thiolase-like"/>
    <property type="match status" value="2"/>
</dbReference>
<evidence type="ECO:0000256" key="7">
    <source>
        <dbReference type="ARBA" id="ARBA00023140"/>
    </source>
</evidence>
<dbReference type="InterPro" id="IPR050215">
    <property type="entry name" value="Thiolase-like_sf_Thiolase"/>
</dbReference>
<keyword evidence="3 9" id="KW-0808">Transferase</keyword>
<keyword evidence="13" id="KW-1185">Reference proteome</keyword>
<dbReference type="InterPro" id="IPR002155">
    <property type="entry name" value="Thiolase"/>
</dbReference>
<dbReference type="PIRSF" id="PIRSF000429">
    <property type="entry name" value="Ac-CoA_Ac_transf"/>
    <property type="match status" value="1"/>
</dbReference>
<feature type="domain" description="Thiolase C-terminal" evidence="11">
    <location>
        <begin position="268"/>
        <end position="389"/>
    </location>
</feature>
<dbReference type="Gene3D" id="3.40.47.10">
    <property type="match status" value="1"/>
</dbReference>
<dbReference type="EC" id="2.3.1.16" evidence="12"/>
<evidence type="ECO:0000259" key="11">
    <source>
        <dbReference type="Pfam" id="PF02803"/>
    </source>
</evidence>
<reference evidence="12 13" key="1">
    <citation type="submission" date="2024-03" db="EMBL/GenBank/DDBJ databases">
        <authorList>
            <person name="Jo J.-H."/>
        </authorList>
    </citation>
    <scope>NUCLEOTIDE SEQUENCE [LARGE SCALE GENOMIC DNA]</scope>
    <source>
        <strain evidence="12 13">AS3R-12</strain>
    </source>
</reference>
<comment type="similarity">
    <text evidence="2 9">Belongs to the thiolase-like superfamily. Thiolase family.</text>
</comment>
<dbReference type="Pfam" id="PF02803">
    <property type="entry name" value="Thiolase_C"/>
    <property type="match status" value="1"/>
</dbReference>
<comment type="caution">
    <text evidence="12">The sequence shown here is derived from an EMBL/GenBank/DDBJ whole genome shotgun (WGS) entry which is preliminary data.</text>
</comment>
<evidence type="ECO:0000256" key="3">
    <source>
        <dbReference type="ARBA" id="ARBA00022679"/>
    </source>
</evidence>
<accession>A0ABU8SAD4</accession>
<keyword evidence="4" id="KW-0276">Fatty acid metabolism</keyword>
<protein>
    <submittedName>
        <fullName evidence="12">Acetyl-CoA C-acyltransferase</fullName>
        <ecNumber evidence="12">2.3.1.16</ecNumber>
    </submittedName>
</protein>
<name>A0ABU8SAD4_9SPHN</name>
<evidence type="ECO:0000313" key="13">
    <source>
        <dbReference type="Proteomes" id="UP001379235"/>
    </source>
</evidence>
<dbReference type="InterPro" id="IPR020613">
    <property type="entry name" value="Thiolase_CS"/>
</dbReference>
<comment type="subcellular location">
    <subcellularLocation>
        <location evidence="1">Peroxisome</location>
    </subcellularLocation>
</comment>
<feature type="domain" description="Thiolase N-terminal" evidence="10">
    <location>
        <begin position="5"/>
        <end position="260"/>
    </location>
</feature>
<dbReference type="RefSeq" id="WP_339967105.1">
    <property type="nucleotide sequence ID" value="NZ_JBBHJY010000005.1"/>
</dbReference>
<dbReference type="CDD" id="cd00751">
    <property type="entry name" value="thiolase"/>
    <property type="match status" value="1"/>
</dbReference>
<dbReference type="PANTHER" id="PTHR43853">
    <property type="entry name" value="3-KETOACYL-COA THIOLASE, PEROXISOMAL"/>
    <property type="match status" value="1"/>
</dbReference>
<dbReference type="InterPro" id="IPR016039">
    <property type="entry name" value="Thiolase-like"/>
</dbReference>
<evidence type="ECO:0000256" key="6">
    <source>
        <dbReference type="ARBA" id="ARBA00023098"/>
    </source>
</evidence>
<dbReference type="InterPro" id="IPR020617">
    <property type="entry name" value="Thiolase_C"/>
</dbReference>
<sequence length="391" mass="41048">MRSAVIVSTARTPIGRAYRGAFNALPAPTLGAHSIRAAVERAGIEPGAVDDVVFGAALQQGHAATNVARLALLRAGLPDVVSGMSLDRQCASGLMAIATAAKQIVCDQMDITIGGGLESISLIQTPEMRATTDPELQRDHPDIYMPMLQTAEVVGARYGISREACDEYALQSQHRTAAAQAAGKFDEEIVAVTATMHQTDKLTKEVSEVEVSLSKDEGSRPETSLESLAGLKSVLPGGIVTAGNASQLSDGSSACVLMEEKIAERRGLTPLGRYVGMAVAGTRPDEMGIGPVFAIPKLLERFGLKIDDIGLWELNEAFAVQLLHCRDTLGIPDELLNVNGGAISIGHPYGMSGARMTGHALIEGKRRGARHVVITMCIGGGMGAAGLFEVL</sequence>